<feature type="transmembrane region" description="Helical" evidence="8">
    <location>
        <begin position="131"/>
        <end position="156"/>
    </location>
</feature>
<evidence type="ECO:0000256" key="3">
    <source>
        <dbReference type="ARBA" id="ARBA00022676"/>
    </source>
</evidence>
<reference evidence="10 11" key="1">
    <citation type="submission" date="2017-06" db="EMBL/GenBank/DDBJ databases">
        <title>Description of Rhodopirellula bahusiensis sp. nov.</title>
        <authorList>
            <person name="Kizina J."/>
            <person name="Harder J."/>
        </authorList>
    </citation>
    <scope>NUCLEOTIDE SEQUENCE [LARGE SCALE GENOMIC DNA]</scope>
    <source>
        <strain evidence="10 11">SWK21</strain>
    </source>
</reference>
<dbReference type="OrthoDB" id="231161at2"/>
<protein>
    <recommendedName>
        <fullName evidence="9">Glycosyltransferase RgtA/B/C/D-like domain-containing protein</fullName>
    </recommendedName>
</protein>
<evidence type="ECO:0000313" key="11">
    <source>
        <dbReference type="Proteomes" id="UP000225740"/>
    </source>
</evidence>
<feature type="transmembrane region" description="Helical" evidence="8">
    <location>
        <begin position="232"/>
        <end position="249"/>
    </location>
</feature>
<dbReference type="PANTHER" id="PTHR33908:SF11">
    <property type="entry name" value="MEMBRANE PROTEIN"/>
    <property type="match status" value="1"/>
</dbReference>
<evidence type="ECO:0000256" key="2">
    <source>
        <dbReference type="ARBA" id="ARBA00022475"/>
    </source>
</evidence>
<feature type="transmembrane region" description="Helical" evidence="8">
    <location>
        <begin position="392"/>
        <end position="409"/>
    </location>
</feature>
<dbReference type="EMBL" id="NIZW01000026">
    <property type="protein sequence ID" value="PHQ32481.1"/>
    <property type="molecule type" value="Genomic_DNA"/>
</dbReference>
<feature type="transmembrane region" description="Helical" evidence="8">
    <location>
        <begin position="359"/>
        <end position="380"/>
    </location>
</feature>
<dbReference type="GO" id="GO:0009103">
    <property type="term" value="P:lipopolysaccharide biosynthetic process"/>
    <property type="evidence" value="ECO:0007669"/>
    <property type="project" value="UniProtKB-ARBA"/>
</dbReference>
<dbReference type="RefSeq" id="WP_099263457.1">
    <property type="nucleotide sequence ID" value="NZ_NIZW01000026.1"/>
</dbReference>
<evidence type="ECO:0000256" key="6">
    <source>
        <dbReference type="ARBA" id="ARBA00022989"/>
    </source>
</evidence>
<evidence type="ECO:0000256" key="4">
    <source>
        <dbReference type="ARBA" id="ARBA00022679"/>
    </source>
</evidence>
<dbReference type="Proteomes" id="UP000225740">
    <property type="component" value="Unassembled WGS sequence"/>
</dbReference>
<dbReference type="InterPro" id="IPR050297">
    <property type="entry name" value="LipidA_mod_glycosyltrf_83"/>
</dbReference>
<feature type="transmembrane region" description="Helical" evidence="8">
    <location>
        <begin position="90"/>
        <end position="110"/>
    </location>
</feature>
<accession>A0A2G1W0H8</accession>
<keyword evidence="2" id="KW-1003">Cell membrane</keyword>
<evidence type="ECO:0000256" key="7">
    <source>
        <dbReference type="ARBA" id="ARBA00023136"/>
    </source>
</evidence>
<evidence type="ECO:0000256" key="1">
    <source>
        <dbReference type="ARBA" id="ARBA00004651"/>
    </source>
</evidence>
<dbReference type="Pfam" id="PF13231">
    <property type="entry name" value="PMT_2"/>
    <property type="match status" value="1"/>
</dbReference>
<keyword evidence="4" id="KW-0808">Transferase</keyword>
<evidence type="ECO:0000313" key="10">
    <source>
        <dbReference type="EMBL" id="PHQ32481.1"/>
    </source>
</evidence>
<evidence type="ECO:0000256" key="5">
    <source>
        <dbReference type="ARBA" id="ARBA00022692"/>
    </source>
</evidence>
<keyword evidence="5 8" id="KW-0812">Transmembrane</keyword>
<evidence type="ECO:0000259" key="9">
    <source>
        <dbReference type="Pfam" id="PF13231"/>
    </source>
</evidence>
<keyword evidence="7 8" id="KW-0472">Membrane</keyword>
<gene>
    <name evidence="10" type="ORF">CEE69_25475</name>
</gene>
<comment type="subcellular location">
    <subcellularLocation>
        <location evidence="1">Cell membrane</location>
        <topology evidence="1">Multi-pass membrane protein</topology>
    </subcellularLocation>
</comment>
<organism evidence="10 11">
    <name type="scientific">Rhodopirellula bahusiensis</name>
    <dbReference type="NCBI Taxonomy" id="2014065"/>
    <lineage>
        <taxon>Bacteria</taxon>
        <taxon>Pseudomonadati</taxon>
        <taxon>Planctomycetota</taxon>
        <taxon>Planctomycetia</taxon>
        <taxon>Pirellulales</taxon>
        <taxon>Pirellulaceae</taxon>
        <taxon>Rhodopirellula</taxon>
    </lineage>
</organism>
<comment type="caution">
    <text evidence="10">The sequence shown here is derived from an EMBL/GenBank/DDBJ whole genome shotgun (WGS) entry which is preliminary data.</text>
</comment>
<dbReference type="GO" id="GO:0016763">
    <property type="term" value="F:pentosyltransferase activity"/>
    <property type="evidence" value="ECO:0007669"/>
    <property type="project" value="TreeGrafter"/>
</dbReference>
<feature type="domain" description="Glycosyltransferase RgtA/B/C/D-like" evidence="9">
    <location>
        <begin position="68"/>
        <end position="157"/>
    </location>
</feature>
<dbReference type="PANTHER" id="PTHR33908">
    <property type="entry name" value="MANNOSYLTRANSFERASE YKCB-RELATED"/>
    <property type="match status" value="1"/>
</dbReference>
<evidence type="ECO:0000256" key="8">
    <source>
        <dbReference type="SAM" id="Phobius"/>
    </source>
</evidence>
<feature type="transmembrane region" description="Helical" evidence="8">
    <location>
        <begin position="189"/>
        <end position="220"/>
    </location>
</feature>
<sequence length="442" mass="49390">MTHPDRRWLWLVSGIILVFLVRGSIVLAKMDSLDADPDAYRVIAETLAQTGTFGLMGEGGEATPTAFRPPLYPWLLSFFVGADGHLGSRWVAALHVCLGVLTVGLTWDIARRWWSDRTAYVAAALVTIDPMLLWQSTLVMTETIATALTAMVWWWWVARLNPRPVDKVFDDGTPANSCDLSPWRPMINAVVFGGLLSLTVLCRPTFLVWAAMLVPALLFVGPTCRIRRAARVGVVGLILVATVGLWTLRNVSQLGHPVWATTHGGYTLLLANNDSFYDSLNESSIGWKPWERRPWDPTEFFAEYEARERGDDEVSDDRVAYEMAKSTISNRPAMFAWSCLVRATSLWHPFPARTPDRSMLVILVIGIYQTGVLCLAVLGIAKHWRSWRHPNAWPVFAMVVTLTVVHSVYWSNPRMRSPVIPMLAVAAACLTLPKGDEETEMT</sequence>
<proteinExistence type="predicted"/>
<dbReference type="AlphaFoldDB" id="A0A2G1W0H8"/>
<keyword evidence="11" id="KW-1185">Reference proteome</keyword>
<dbReference type="InterPro" id="IPR038731">
    <property type="entry name" value="RgtA/B/C-like"/>
</dbReference>
<name>A0A2G1W0H8_9BACT</name>
<keyword evidence="3" id="KW-0328">Glycosyltransferase</keyword>
<dbReference type="GO" id="GO:0005886">
    <property type="term" value="C:plasma membrane"/>
    <property type="evidence" value="ECO:0007669"/>
    <property type="project" value="UniProtKB-SubCell"/>
</dbReference>
<keyword evidence="6 8" id="KW-1133">Transmembrane helix</keyword>
<dbReference type="GeneID" id="90611271"/>